<keyword evidence="4" id="KW-0964">Secreted</keyword>
<evidence type="ECO:0000256" key="4">
    <source>
        <dbReference type="ARBA" id="ARBA00022525"/>
    </source>
</evidence>
<dbReference type="Pfam" id="PF05938">
    <property type="entry name" value="Self-incomp_S1"/>
    <property type="match status" value="1"/>
</dbReference>
<dbReference type="PANTHER" id="PTHR35630">
    <property type="entry name" value="LEGUMINOSIN GROUP486 SECRETED PEPTIDE"/>
    <property type="match status" value="1"/>
</dbReference>
<keyword evidence="5" id="KW-0732">Signal</keyword>
<reference evidence="7" key="1">
    <citation type="submission" date="2013-01" db="EMBL/GenBank/DDBJ databases">
        <title>Draft Genome Sequence of a Mulberry Tree, Morus notabilis C.K. Schneid.</title>
        <authorList>
            <person name="He N."/>
            <person name="Zhao S."/>
        </authorList>
    </citation>
    <scope>NUCLEOTIDE SEQUENCE</scope>
</reference>
<evidence type="ECO:0000256" key="3">
    <source>
        <dbReference type="ARBA" id="ARBA00022471"/>
    </source>
</evidence>
<keyword evidence="3" id="KW-0713">Self-incompatibility</keyword>
<dbReference type="AlphaFoldDB" id="W9RDR7"/>
<evidence type="ECO:0000313" key="6">
    <source>
        <dbReference type="EMBL" id="EXB66396.1"/>
    </source>
</evidence>
<accession>W9RDR7</accession>
<name>W9RDR7_9ROSA</name>
<protein>
    <submittedName>
        <fullName evidence="6">Uncharacterized protein</fullName>
    </submittedName>
</protein>
<evidence type="ECO:0000256" key="2">
    <source>
        <dbReference type="ARBA" id="ARBA00005581"/>
    </source>
</evidence>
<gene>
    <name evidence="6" type="ORF">L484_008286</name>
</gene>
<sequence>MKIQCSSKHTNIGAKELKRSDYLEWIVEEKALYFCEALWGILIASWHAFQPKRDVGHRSVFWVAKQNGFFHSWDNSTWVRKSVWETE</sequence>
<dbReference type="Proteomes" id="UP000030645">
    <property type="component" value="Unassembled WGS sequence"/>
</dbReference>
<dbReference type="InterPro" id="IPR010264">
    <property type="entry name" value="Self-incomp_S1"/>
</dbReference>
<organism evidence="6 7">
    <name type="scientific">Morus notabilis</name>
    <dbReference type="NCBI Taxonomy" id="981085"/>
    <lineage>
        <taxon>Eukaryota</taxon>
        <taxon>Viridiplantae</taxon>
        <taxon>Streptophyta</taxon>
        <taxon>Embryophyta</taxon>
        <taxon>Tracheophyta</taxon>
        <taxon>Spermatophyta</taxon>
        <taxon>Magnoliopsida</taxon>
        <taxon>eudicotyledons</taxon>
        <taxon>Gunneridae</taxon>
        <taxon>Pentapetalae</taxon>
        <taxon>rosids</taxon>
        <taxon>fabids</taxon>
        <taxon>Rosales</taxon>
        <taxon>Moraceae</taxon>
        <taxon>Moreae</taxon>
        <taxon>Morus</taxon>
    </lineage>
</organism>
<evidence type="ECO:0000256" key="5">
    <source>
        <dbReference type="ARBA" id="ARBA00022729"/>
    </source>
</evidence>
<comment type="similarity">
    <text evidence="2">Belongs to the plant self-incompatibility (S1) protein family.</text>
</comment>
<proteinExistence type="inferred from homology"/>
<dbReference type="GO" id="GO:0005576">
    <property type="term" value="C:extracellular region"/>
    <property type="evidence" value="ECO:0007669"/>
    <property type="project" value="UniProtKB-SubCell"/>
</dbReference>
<evidence type="ECO:0000313" key="7">
    <source>
        <dbReference type="Proteomes" id="UP000030645"/>
    </source>
</evidence>
<evidence type="ECO:0000256" key="1">
    <source>
        <dbReference type="ARBA" id="ARBA00004613"/>
    </source>
</evidence>
<dbReference type="EMBL" id="KE344546">
    <property type="protein sequence ID" value="EXB66396.1"/>
    <property type="molecule type" value="Genomic_DNA"/>
</dbReference>
<keyword evidence="7" id="KW-1185">Reference proteome</keyword>
<dbReference type="PANTHER" id="PTHR35630:SF1">
    <property type="entry name" value="LEGUMINOSIN GROUP486 SECRETED PEPTIDE"/>
    <property type="match status" value="1"/>
</dbReference>
<comment type="subcellular location">
    <subcellularLocation>
        <location evidence="1">Secreted</location>
    </subcellularLocation>
</comment>
<dbReference type="GO" id="GO:0060320">
    <property type="term" value="P:rejection of self pollen"/>
    <property type="evidence" value="ECO:0007669"/>
    <property type="project" value="UniProtKB-KW"/>
</dbReference>